<comment type="caution">
    <text evidence="1">The sequence shown here is derived from an EMBL/GenBank/DDBJ whole genome shotgun (WGS) entry which is preliminary data.</text>
</comment>
<proteinExistence type="predicted"/>
<evidence type="ECO:0000313" key="1">
    <source>
        <dbReference type="EMBL" id="KAJ4706431.1"/>
    </source>
</evidence>
<sequence>MEFSCSDSNVNNGGCATPKGKRFRIPEKLSCPPAPMKKRVAPAASRMSSNNRSSPITYFTPPDIELFFLFSFQNISAS</sequence>
<keyword evidence="2" id="KW-1185">Reference proteome</keyword>
<organism evidence="1 2">
    <name type="scientific">Melia azedarach</name>
    <name type="common">Chinaberry tree</name>
    <dbReference type="NCBI Taxonomy" id="155640"/>
    <lineage>
        <taxon>Eukaryota</taxon>
        <taxon>Viridiplantae</taxon>
        <taxon>Streptophyta</taxon>
        <taxon>Embryophyta</taxon>
        <taxon>Tracheophyta</taxon>
        <taxon>Spermatophyta</taxon>
        <taxon>Magnoliopsida</taxon>
        <taxon>eudicotyledons</taxon>
        <taxon>Gunneridae</taxon>
        <taxon>Pentapetalae</taxon>
        <taxon>rosids</taxon>
        <taxon>malvids</taxon>
        <taxon>Sapindales</taxon>
        <taxon>Meliaceae</taxon>
        <taxon>Melia</taxon>
    </lineage>
</organism>
<name>A0ACC1X4Q3_MELAZ</name>
<keyword evidence="1" id="KW-0418">Kinase</keyword>
<reference evidence="1 2" key="1">
    <citation type="journal article" date="2023" name="Science">
        <title>Complex scaffold remodeling in plant triterpene biosynthesis.</title>
        <authorList>
            <person name="De La Pena R."/>
            <person name="Hodgson H."/>
            <person name="Liu J.C."/>
            <person name="Stephenson M.J."/>
            <person name="Martin A.C."/>
            <person name="Owen C."/>
            <person name="Harkess A."/>
            <person name="Leebens-Mack J."/>
            <person name="Jimenez L.E."/>
            <person name="Osbourn A."/>
            <person name="Sattely E.S."/>
        </authorList>
    </citation>
    <scope>NUCLEOTIDE SEQUENCE [LARGE SCALE GENOMIC DNA]</scope>
    <source>
        <strain evidence="2">cv. JPN11</strain>
        <tissue evidence="1">Leaf</tissue>
    </source>
</reference>
<keyword evidence="1" id="KW-0808">Transferase</keyword>
<gene>
    <name evidence="1" type="ORF">OWV82_020077</name>
</gene>
<accession>A0ACC1X4Q3</accession>
<evidence type="ECO:0000313" key="2">
    <source>
        <dbReference type="Proteomes" id="UP001164539"/>
    </source>
</evidence>
<protein>
    <submittedName>
        <fullName evidence="1">Cyclin-dependent protein kinase</fullName>
    </submittedName>
</protein>
<dbReference type="EMBL" id="CM051404">
    <property type="protein sequence ID" value="KAJ4706431.1"/>
    <property type="molecule type" value="Genomic_DNA"/>
</dbReference>
<dbReference type="Proteomes" id="UP001164539">
    <property type="component" value="Chromosome 11"/>
</dbReference>